<dbReference type="RefSeq" id="WP_021169506.1">
    <property type="nucleotide sequence ID" value="NZ_CTRP01000003.1"/>
</dbReference>
<reference evidence="3" key="1">
    <citation type="submission" date="2015-03" db="EMBL/GenBank/DDBJ databases">
        <authorList>
            <person name="Nijsse Bart"/>
        </authorList>
    </citation>
    <scope>NUCLEOTIDE SEQUENCE [LARGE SCALE GENOMIC DNA]</scope>
</reference>
<dbReference type="Proteomes" id="UP000049855">
    <property type="component" value="Unassembled WGS sequence"/>
</dbReference>
<feature type="compositionally biased region" description="Polar residues" evidence="1">
    <location>
        <begin position="7"/>
        <end position="20"/>
    </location>
</feature>
<dbReference type="AlphaFoldDB" id="A0A0U1KU67"/>
<keyword evidence="3" id="KW-1185">Reference proteome</keyword>
<organism evidence="2 3">
    <name type="scientific">Sporomusa ovata</name>
    <dbReference type="NCBI Taxonomy" id="2378"/>
    <lineage>
        <taxon>Bacteria</taxon>
        <taxon>Bacillati</taxon>
        <taxon>Bacillota</taxon>
        <taxon>Negativicutes</taxon>
        <taxon>Selenomonadales</taxon>
        <taxon>Sporomusaceae</taxon>
        <taxon>Sporomusa</taxon>
    </lineage>
</organism>
<sequence length="49" mass="5506">MTKGDSGATQQDIFNKNVSEQAMVKYNNPATSGKIQDELRNRRDPNIHS</sequence>
<protein>
    <submittedName>
        <fullName evidence="2">Uncharacterized protein</fullName>
    </submittedName>
</protein>
<feature type="region of interest" description="Disordered" evidence="1">
    <location>
        <begin position="1"/>
        <end position="49"/>
    </location>
</feature>
<evidence type="ECO:0000313" key="3">
    <source>
        <dbReference type="Proteomes" id="UP000049855"/>
    </source>
</evidence>
<dbReference type="EMBL" id="CTRP01000003">
    <property type="protein sequence ID" value="CQR70785.1"/>
    <property type="molecule type" value="Genomic_DNA"/>
</dbReference>
<gene>
    <name evidence="2" type="ORF">SpAn4DRAFT_1763</name>
</gene>
<feature type="compositionally biased region" description="Basic and acidic residues" evidence="1">
    <location>
        <begin position="35"/>
        <end position="49"/>
    </location>
</feature>
<evidence type="ECO:0000313" key="2">
    <source>
        <dbReference type="EMBL" id="CQR70785.1"/>
    </source>
</evidence>
<proteinExistence type="predicted"/>
<accession>A0A0U1KU67</accession>
<name>A0A0U1KU67_9FIRM</name>
<evidence type="ECO:0000256" key="1">
    <source>
        <dbReference type="SAM" id="MobiDB-lite"/>
    </source>
</evidence>